<dbReference type="Proteomes" id="UP001431209">
    <property type="component" value="Unassembled WGS sequence"/>
</dbReference>
<keyword evidence="3" id="KW-1185">Reference proteome</keyword>
<proteinExistence type="predicted"/>
<name>A0AAW2Z9Q3_9EUKA</name>
<accession>A0AAW2Z9Q3</accession>
<reference evidence="2 3" key="1">
    <citation type="submission" date="2024-03" db="EMBL/GenBank/DDBJ databases">
        <title>The Acrasis kona genome and developmental transcriptomes reveal deep origins of eukaryotic multicellular pathways.</title>
        <authorList>
            <person name="Sheikh S."/>
            <person name="Fu C.-J."/>
            <person name="Brown M.W."/>
            <person name="Baldauf S.L."/>
        </authorList>
    </citation>
    <scope>NUCLEOTIDE SEQUENCE [LARGE SCALE GENOMIC DNA]</scope>
    <source>
        <strain evidence="2 3">ATCC MYA-3509</strain>
    </source>
</reference>
<sequence length="119" mass="13080">MLTNAASGVYYKLTVFAKHSKVPGDHLFAFSYPFVTGTTGSLTPRMGNKKTSSNNINATKKDAAPELPKSYPTMFGDWTSSTKNQLHEPLEHALKMGQSYRFKLNVDGAVHVVVERSGE</sequence>
<comment type="caution">
    <text evidence="2">The sequence shown here is derived from an EMBL/GenBank/DDBJ whole genome shotgun (WGS) entry which is preliminary data.</text>
</comment>
<protein>
    <submittedName>
        <fullName evidence="2">Uncharacterized protein</fullName>
    </submittedName>
</protein>
<organism evidence="2 3">
    <name type="scientific">Acrasis kona</name>
    <dbReference type="NCBI Taxonomy" id="1008807"/>
    <lineage>
        <taxon>Eukaryota</taxon>
        <taxon>Discoba</taxon>
        <taxon>Heterolobosea</taxon>
        <taxon>Tetramitia</taxon>
        <taxon>Eutetramitia</taxon>
        <taxon>Acrasidae</taxon>
        <taxon>Acrasis</taxon>
    </lineage>
</organism>
<dbReference type="EMBL" id="JAOPGA020001197">
    <property type="protein sequence ID" value="KAL0485998.1"/>
    <property type="molecule type" value="Genomic_DNA"/>
</dbReference>
<feature type="compositionally biased region" description="Polar residues" evidence="1">
    <location>
        <begin position="49"/>
        <end position="58"/>
    </location>
</feature>
<dbReference type="AlphaFoldDB" id="A0AAW2Z9Q3"/>
<evidence type="ECO:0000313" key="3">
    <source>
        <dbReference type="Proteomes" id="UP001431209"/>
    </source>
</evidence>
<gene>
    <name evidence="2" type="ORF">AKO1_012249</name>
</gene>
<evidence type="ECO:0000313" key="2">
    <source>
        <dbReference type="EMBL" id="KAL0485998.1"/>
    </source>
</evidence>
<evidence type="ECO:0000256" key="1">
    <source>
        <dbReference type="SAM" id="MobiDB-lite"/>
    </source>
</evidence>
<feature type="region of interest" description="Disordered" evidence="1">
    <location>
        <begin position="43"/>
        <end position="68"/>
    </location>
</feature>
<feature type="non-terminal residue" evidence="2">
    <location>
        <position position="119"/>
    </location>
</feature>